<reference evidence="9 10" key="1">
    <citation type="submission" date="2019-03" db="EMBL/GenBank/DDBJ databases">
        <title>Subsurface microbial communities from deep shales in Ohio and West Virginia, USA.</title>
        <authorList>
            <person name="Wrighton K."/>
        </authorList>
    </citation>
    <scope>NUCLEOTIDE SEQUENCE [LARGE SCALE GENOMIC DNA]</scope>
    <source>
        <strain evidence="9 10">MSL 6dP</strain>
    </source>
</reference>
<dbReference type="NCBIfam" id="TIGR01730">
    <property type="entry name" value="RND_mfp"/>
    <property type="match status" value="1"/>
</dbReference>
<sequence length="408" mass="44759">MKKIKALLILLTLAVLSLIIAGCGNSVAKEAAVKKVIRPVEYQKVELKKVDFTYGYSGTLEPNVSTNVSFRIPGKIENIFVEVGNKVDEGQLLAELDKTDYKLQVKAMESNISQAKAGVSSSLAKVSQVESAIASVEAQYSEATSSFNRIKRLYQNNNVSKADYDKAKAAKESVEAKLKQVKAQLAEAKEGVENARARVDFYQSQLELAKLKLSYTELKAPMSGTIVKKDYEPNENISAGRPVFTLDGNGGFEVKVFVDENLISKIEEGQQVAIEVLALNKSNLQGRVDEIGRQIKGYKGNYPVTIRITKGLKELRAGMTAKVYFSFSEDKNKLILPVSAVIANDEGNFVYTLSKFSDGYAKVKKVRVETGKLNSKGIEILNGLKIGELVVTKGATQIVDNQEVRLLN</sequence>
<evidence type="ECO:0000259" key="6">
    <source>
        <dbReference type="Pfam" id="PF25876"/>
    </source>
</evidence>
<proteinExistence type="inferred from homology"/>
<keyword evidence="5" id="KW-0732">Signal</keyword>
<evidence type="ECO:0000259" key="8">
    <source>
        <dbReference type="Pfam" id="PF25967"/>
    </source>
</evidence>
<feature type="domain" description="Multidrug resistance protein MdtA-like C-terminal permuted SH3" evidence="8">
    <location>
        <begin position="333"/>
        <end position="395"/>
    </location>
</feature>
<feature type="domain" description="Multidrug resistance protein MdtA-like alpha-helical hairpin" evidence="6">
    <location>
        <begin position="128"/>
        <end position="189"/>
    </location>
</feature>
<feature type="domain" description="Multidrug resistance protein MdtA-like barrel-sandwich hybrid" evidence="7">
    <location>
        <begin position="68"/>
        <end position="242"/>
    </location>
</feature>
<feature type="coiled-coil region" evidence="4">
    <location>
        <begin position="164"/>
        <end position="212"/>
    </location>
</feature>
<evidence type="ECO:0000313" key="9">
    <source>
        <dbReference type="EMBL" id="TDX51162.1"/>
    </source>
</evidence>
<dbReference type="PROSITE" id="PS51257">
    <property type="entry name" value="PROKAR_LIPOPROTEIN"/>
    <property type="match status" value="1"/>
</dbReference>
<name>A0A4R8GY52_9FIRM</name>
<evidence type="ECO:0000259" key="7">
    <source>
        <dbReference type="Pfam" id="PF25917"/>
    </source>
</evidence>
<dbReference type="Gene3D" id="2.40.420.20">
    <property type="match status" value="1"/>
</dbReference>
<evidence type="ECO:0000256" key="3">
    <source>
        <dbReference type="ARBA" id="ARBA00022448"/>
    </source>
</evidence>
<dbReference type="InterPro" id="IPR058627">
    <property type="entry name" value="MdtA-like_C"/>
</dbReference>
<organism evidence="9 10">
    <name type="scientific">Orenia marismortui</name>
    <dbReference type="NCBI Taxonomy" id="46469"/>
    <lineage>
        <taxon>Bacteria</taxon>
        <taxon>Bacillati</taxon>
        <taxon>Bacillota</taxon>
        <taxon>Clostridia</taxon>
        <taxon>Halanaerobiales</taxon>
        <taxon>Halobacteroidaceae</taxon>
        <taxon>Orenia</taxon>
    </lineage>
</organism>
<comment type="caution">
    <text evidence="9">The sequence shown here is derived from an EMBL/GenBank/DDBJ whole genome shotgun (WGS) entry which is preliminary data.</text>
</comment>
<dbReference type="Pfam" id="PF25917">
    <property type="entry name" value="BSH_RND"/>
    <property type="match status" value="1"/>
</dbReference>
<dbReference type="SUPFAM" id="SSF111369">
    <property type="entry name" value="HlyD-like secretion proteins"/>
    <property type="match status" value="2"/>
</dbReference>
<dbReference type="AlphaFoldDB" id="A0A4R8GY52"/>
<evidence type="ECO:0000256" key="5">
    <source>
        <dbReference type="SAM" id="SignalP"/>
    </source>
</evidence>
<dbReference type="Gene3D" id="2.40.50.100">
    <property type="match status" value="1"/>
</dbReference>
<dbReference type="STRING" id="926561.GCA_000379025_02882"/>
<gene>
    <name evidence="9" type="ORF">C7959_11538</name>
</gene>
<comment type="subcellular location">
    <subcellularLocation>
        <location evidence="1">Cell envelope</location>
    </subcellularLocation>
</comment>
<dbReference type="InterPro" id="IPR058624">
    <property type="entry name" value="MdtA-like_HH"/>
</dbReference>
<dbReference type="Proteomes" id="UP000295832">
    <property type="component" value="Unassembled WGS sequence"/>
</dbReference>
<evidence type="ECO:0000256" key="4">
    <source>
        <dbReference type="SAM" id="Coils"/>
    </source>
</evidence>
<dbReference type="RefSeq" id="WP_134116991.1">
    <property type="nucleotide sequence ID" value="NZ_SOEG01000015.1"/>
</dbReference>
<feature type="signal peptide" evidence="5">
    <location>
        <begin position="1"/>
        <end position="28"/>
    </location>
</feature>
<dbReference type="EMBL" id="SOEG01000015">
    <property type="protein sequence ID" value="TDX51162.1"/>
    <property type="molecule type" value="Genomic_DNA"/>
</dbReference>
<evidence type="ECO:0000256" key="1">
    <source>
        <dbReference type="ARBA" id="ARBA00004196"/>
    </source>
</evidence>
<dbReference type="Pfam" id="PF25967">
    <property type="entry name" value="RND-MFP_C"/>
    <property type="match status" value="1"/>
</dbReference>
<keyword evidence="10" id="KW-1185">Reference proteome</keyword>
<dbReference type="InterPro" id="IPR058625">
    <property type="entry name" value="MdtA-like_BSH"/>
</dbReference>
<evidence type="ECO:0000256" key="2">
    <source>
        <dbReference type="ARBA" id="ARBA00009477"/>
    </source>
</evidence>
<dbReference type="Gene3D" id="2.40.30.170">
    <property type="match status" value="1"/>
</dbReference>
<dbReference type="GO" id="GO:0015562">
    <property type="term" value="F:efflux transmembrane transporter activity"/>
    <property type="evidence" value="ECO:0007669"/>
    <property type="project" value="TreeGrafter"/>
</dbReference>
<keyword evidence="4" id="KW-0175">Coiled coil</keyword>
<dbReference type="InterPro" id="IPR006143">
    <property type="entry name" value="RND_pump_MFP"/>
</dbReference>
<protein>
    <submittedName>
        <fullName evidence="9">RND family efflux transporter MFP subunit</fullName>
    </submittedName>
</protein>
<comment type="similarity">
    <text evidence="2">Belongs to the membrane fusion protein (MFP) (TC 8.A.1) family.</text>
</comment>
<dbReference type="PANTHER" id="PTHR30469">
    <property type="entry name" value="MULTIDRUG RESISTANCE PROTEIN MDTA"/>
    <property type="match status" value="1"/>
</dbReference>
<feature type="chain" id="PRO_5020734472" evidence="5">
    <location>
        <begin position="29"/>
        <end position="408"/>
    </location>
</feature>
<evidence type="ECO:0000313" key="10">
    <source>
        <dbReference type="Proteomes" id="UP000295832"/>
    </source>
</evidence>
<dbReference type="Gene3D" id="1.10.287.470">
    <property type="entry name" value="Helix hairpin bin"/>
    <property type="match status" value="1"/>
</dbReference>
<dbReference type="GO" id="GO:1990281">
    <property type="term" value="C:efflux pump complex"/>
    <property type="evidence" value="ECO:0007669"/>
    <property type="project" value="TreeGrafter"/>
</dbReference>
<dbReference type="Pfam" id="PF25876">
    <property type="entry name" value="HH_MFP_RND"/>
    <property type="match status" value="1"/>
</dbReference>
<keyword evidence="3" id="KW-0813">Transport</keyword>
<dbReference type="PANTHER" id="PTHR30469:SF20">
    <property type="entry name" value="EFFLUX RND TRANSPORTER PERIPLASMIC ADAPTOR SUBUNIT"/>
    <property type="match status" value="1"/>
</dbReference>
<accession>A0A4R8GY52</accession>